<keyword evidence="2" id="KW-1185">Reference proteome</keyword>
<sequence length="224" mass="24714">MVASQATVKVDNSSWLESGQYRNSVRMHSKKHYNGGLFILDVDHVPTGCSSRPAFWFCGPDWPIGGEVRIFCQSQGRAPLEAGQIDIMEGIHLGTRNQMTLHTDYGVFSGEALVSTYGTSGSRPSAHTNPLEQETDCKSSSTQNAGCGIVAEDNTAGPAFNARGGGVYAMQWDGSGIQIFAKRYQVMFTHGSPDRYRGEPPMRHFRRADVTLTYFFDMQIIFGR</sequence>
<protein>
    <submittedName>
        <fullName evidence="1">Uncharacterized protein</fullName>
    </submittedName>
</protein>
<accession>A0ACC2WRK8</accession>
<evidence type="ECO:0000313" key="1">
    <source>
        <dbReference type="EMBL" id="KAJ9114399.1"/>
    </source>
</evidence>
<dbReference type="Proteomes" id="UP001230649">
    <property type="component" value="Unassembled WGS sequence"/>
</dbReference>
<comment type="caution">
    <text evidence="1">The sequence shown here is derived from an EMBL/GenBank/DDBJ whole genome shotgun (WGS) entry which is preliminary data.</text>
</comment>
<proteinExistence type="predicted"/>
<reference evidence="1" key="1">
    <citation type="submission" date="2023-04" db="EMBL/GenBank/DDBJ databases">
        <title>Draft Genome sequencing of Naganishia species isolated from polar environments using Oxford Nanopore Technology.</title>
        <authorList>
            <person name="Leo P."/>
            <person name="Venkateswaran K."/>
        </authorList>
    </citation>
    <scope>NUCLEOTIDE SEQUENCE</scope>
    <source>
        <strain evidence="1">MNA-CCFEE 5262</strain>
    </source>
</reference>
<dbReference type="EMBL" id="JASBWS010000009">
    <property type="protein sequence ID" value="KAJ9114399.1"/>
    <property type="molecule type" value="Genomic_DNA"/>
</dbReference>
<name>A0ACC2WRK8_9TREE</name>
<gene>
    <name evidence="1" type="ORF">QFC20_001542</name>
</gene>
<organism evidence="1 2">
    <name type="scientific">Naganishia adeliensis</name>
    <dbReference type="NCBI Taxonomy" id="92952"/>
    <lineage>
        <taxon>Eukaryota</taxon>
        <taxon>Fungi</taxon>
        <taxon>Dikarya</taxon>
        <taxon>Basidiomycota</taxon>
        <taxon>Agaricomycotina</taxon>
        <taxon>Tremellomycetes</taxon>
        <taxon>Filobasidiales</taxon>
        <taxon>Filobasidiaceae</taxon>
        <taxon>Naganishia</taxon>
    </lineage>
</organism>
<evidence type="ECO:0000313" key="2">
    <source>
        <dbReference type="Proteomes" id="UP001230649"/>
    </source>
</evidence>